<evidence type="ECO:0000256" key="2">
    <source>
        <dbReference type="SAM" id="Phobius"/>
    </source>
</evidence>
<feature type="compositionally biased region" description="Polar residues" evidence="1">
    <location>
        <begin position="1509"/>
        <end position="1519"/>
    </location>
</feature>
<keyword evidence="2" id="KW-0812">Transmembrane</keyword>
<feature type="region of interest" description="Disordered" evidence="1">
    <location>
        <begin position="1500"/>
        <end position="1540"/>
    </location>
</feature>
<feature type="compositionally biased region" description="Basic residues" evidence="1">
    <location>
        <begin position="893"/>
        <end position="906"/>
    </location>
</feature>
<feature type="region of interest" description="Disordered" evidence="1">
    <location>
        <begin position="1080"/>
        <end position="1156"/>
    </location>
</feature>
<feature type="compositionally biased region" description="Basic and acidic residues" evidence="1">
    <location>
        <begin position="1528"/>
        <end position="1540"/>
    </location>
</feature>
<dbReference type="EMBL" id="NWSH01001364">
    <property type="protein sequence ID" value="PCG71536.1"/>
    <property type="molecule type" value="Genomic_DNA"/>
</dbReference>
<comment type="caution">
    <text evidence="3">The sequence shown here is derived from an EMBL/GenBank/DDBJ whole genome shotgun (WGS) entry which is preliminary data.</text>
</comment>
<gene>
    <name evidence="3" type="ORF">B5V51_1748</name>
</gene>
<accession>A0A2A4JIE0</accession>
<feature type="region of interest" description="Disordered" evidence="1">
    <location>
        <begin position="928"/>
        <end position="988"/>
    </location>
</feature>
<sequence length="1859" mass="208407">MLISKVPDHDGGKVESAEVPDGEGNSHEYQTANELFELMAKNQNFDNSEVDKLTTRDLVLLYKNIDLGTKLMSNANELKIRRPNQHVENIVYNDEPESECSDVSDIYSNEDLHNVFLINKERLDLLNTPSSVENTLCHKFGGLDIQTSDLTTEYGKHFVFKDPYIKEQLKSLMNNGSDSEGTVLPASLLDYICCKRLEDNYNFYMDNIIRYVKHTIEQLKRISNGDYLTEKAKEKWREVENTAEDQSSTKVLATSTSIPLHVERKIGGKKSTWDDIVHSAVDIRSLSKILEKKIVVEVPKLICGSYKLLSKCCADNVIISCKKEKRSVEKAMNADSRVDVVFQLQRSETGQVISKISSIMILQTAPLCADTRGPEIMPLPLAYTEQTNDHCSPGRTPRIIELEPVSIVETIPEVPVPSECGLDSIESPIDDSFVPNISERKEYQGSDYEGTASLKNSGSYQESSESSDALRDILKQKYAKHEASSNLFPDDLRVTIQKLTMQGAVTEESGEDLSQSTGMRKKSPARVRIKSPYENQSYVMEEKKRRKLLEIRERRERKKMALTENCKINKHHKYGKGGIMPQSASSVTKLSISNKSFYNSIYGQTMNVDPSKQAKGRNLKGKREVLEIDLVCPDGDQETAVSTPEKLTVKNTKKYVNRSYYLDDAVTEMMYMNMKQNDIEAKELCSASTSVISNDFRNNLNLLSQLIGPSETDLDIANISPDSKRQELRAERDDDIDDCSLPSVLLTAKSKLNLVPSNSPNVEEYGNTEQKKLASSVECRKSIDQIYDLMKKLGSTLETESKSLKKYIPSVEKVIEIEGRLSSTCQGSDSGTSLKHHLTSSNPSSFSFEKNNIEKHPTSHIRKPENPSTVVPKVIISSKASMPPKTDSEKNPKRDRRKSVSHHSPPHKVADNPLKAISQLLHDFEHVHKTRHKQGTEQKSAKKVEMQSLDGRSGSRQSSMKRRSRLEQHNDAQTERQARVTTPKGKKPKAYHVMDITKIPYQQIPVDDKNADRTPKKKITDIIDEAKEARGEAVRGPSKLNSRLNSLAQPKRTYVQAHSEEYQIKYGKTLMADRLQRLAAAPPPSTLDRNTGSASSRNNKAKRNGSDAVSAASTKSPSVPPLERAFRTRHSSSSSPEAREKLNQGLGPSYKQNTVPETPQTLMKKMVAVDAYVKNHYGRATSSSVVSSEPQSAQKSRVPLLPSDIELVSSTTSSPHAEESTELGSRLHYIINSIIKTTSQGLEVLTECHESNSKISKDATDDYSLAENVSRSEQVSSDSDYNLDVLGDNNVITSVEKLDNASKRIQKQNNVGETDATQHDLQPIKSVTELEKLENVLSRHISVGNFQKRLRIKNLTLTPKHSMQQLFVLQSGDAASLVVKTSVPQIKETTSGSFADLTALPVLSKSNLDWNFPAFPVQISTVGYAFPEYDQIQRGSSSFVKLFDEVSKNSQEERPLLANDTAKQDNPSVKVVQPEFSFKDAAQGDVQVTRLVAVETNGTHVQESKENKINQNDDNNTQPEHPIMSSCETKETKDTKISDNLEEKQMVVDNEEKGSKLANSESIEYTTSLDILVGLLNEIQKITTCQTQITNDNKNQNEFQQNKELETILNNASIMEDSMKSSPCDLISFSSLDRLRQLESNPSLYSFYLSDNDLFDRSGSAFNLSSDKIPLNTRELLTSKPILADKEVSVDFVDREVVNKFTDVPSQMFPVGMNHGTNVTNSLIEVLSQPSTQSVFSFAEYHSVYSNASTLAPKHIRDVPQIIITRESNQSIAFIEIGNQTNNATIEFPNETKICNTKIETFTKDGINKKFKMNRERYRLKTEFDPIMKMKRDILVTVYSILVFTVFAALSFPEMLYRV</sequence>
<keyword evidence="2" id="KW-0472">Membrane</keyword>
<proteinExistence type="predicted"/>
<feature type="region of interest" description="Disordered" evidence="1">
    <location>
        <begin position="1"/>
        <end position="26"/>
    </location>
</feature>
<feature type="compositionally biased region" description="Basic and acidic residues" evidence="1">
    <location>
        <begin position="1"/>
        <end position="16"/>
    </location>
</feature>
<evidence type="ECO:0000256" key="1">
    <source>
        <dbReference type="SAM" id="MobiDB-lite"/>
    </source>
</evidence>
<keyword evidence="2" id="KW-1133">Transmembrane helix</keyword>
<feature type="compositionally biased region" description="Polar residues" evidence="1">
    <location>
        <begin position="823"/>
        <end position="850"/>
    </location>
</feature>
<feature type="transmembrane region" description="Helical" evidence="2">
    <location>
        <begin position="1834"/>
        <end position="1852"/>
    </location>
</feature>
<feature type="region of interest" description="Disordered" evidence="1">
    <location>
        <begin position="823"/>
        <end position="851"/>
    </location>
</feature>
<name>A0A2A4JIE0_HELVI</name>
<dbReference type="STRING" id="7102.A0A2A4JIE0"/>
<feature type="region of interest" description="Disordered" evidence="1">
    <location>
        <begin position="442"/>
        <end position="468"/>
    </location>
</feature>
<feature type="compositionally biased region" description="Polar residues" evidence="1">
    <location>
        <begin position="1087"/>
        <end position="1098"/>
    </location>
</feature>
<protein>
    <submittedName>
        <fullName evidence="3">Uncharacterized protein</fullName>
    </submittedName>
</protein>
<organism evidence="3">
    <name type="scientific">Heliothis virescens</name>
    <name type="common">Tobacco budworm moth</name>
    <dbReference type="NCBI Taxonomy" id="7102"/>
    <lineage>
        <taxon>Eukaryota</taxon>
        <taxon>Metazoa</taxon>
        <taxon>Ecdysozoa</taxon>
        <taxon>Arthropoda</taxon>
        <taxon>Hexapoda</taxon>
        <taxon>Insecta</taxon>
        <taxon>Pterygota</taxon>
        <taxon>Neoptera</taxon>
        <taxon>Endopterygota</taxon>
        <taxon>Lepidoptera</taxon>
        <taxon>Glossata</taxon>
        <taxon>Ditrysia</taxon>
        <taxon>Noctuoidea</taxon>
        <taxon>Noctuidae</taxon>
        <taxon>Heliothinae</taxon>
        <taxon>Heliothis</taxon>
    </lineage>
</organism>
<feature type="compositionally biased region" description="Low complexity" evidence="1">
    <location>
        <begin position="457"/>
        <end position="467"/>
    </location>
</feature>
<feature type="region of interest" description="Disordered" evidence="1">
    <location>
        <begin position="875"/>
        <end position="912"/>
    </location>
</feature>
<feature type="region of interest" description="Disordered" evidence="1">
    <location>
        <begin position="505"/>
        <end position="526"/>
    </location>
</feature>
<evidence type="ECO:0000313" key="3">
    <source>
        <dbReference type="EMBL" id="PCG71536.1"/>
    </source>
</evidence>
<feature type="compositionally biased region" description="Basic and acidic residues" evidence="1">
    <location>
        <begin position="965"/>
        <end position="978"/>
    </location>
</feature>
<feature type="compositionally biased region" description="Basic and acidic residues" evidence="1">
    <location>
        <begin position="934"/>
        <end position="945"/>
    </location>
</feature>
<reference evidence="3" key="1">
    <citation type="submission" date="2017-09" db="EMBL/GenBank/DDBJ databases">
        <title>Contemporary evolution of a Lepidopteran species, Heliothis virescens, in response to modern agricultural practices.</title>
        <authorList>
            <person name="Fritz M.L."/>
            <person name="Deyonke A.M."/>
            <person name="Papanicolaou A."/>
            <person name="Micinski S."/>
            <person name="Westbrook J."/>
            <person name="Gould F."/>
        </authorList>
    </citation>
    <scope>NUCLEOTIDE SEQUENCE [LARGE SCALE GENOMIC DNA]</scope>
    <source>
        <strain evidence="3">HvINT-</strain>
        <tissue evidence="3">Whole body</tissue>
    </source>
</reference>